<protein>
    <submittedName>
        <fullName evidence="2">Uncharacterized protein</fullName>
    </submittedName>
</protein>
<reference evidence="2 3" key="3">
    <citation type="journal article" date="2015" name="Genome Announc.">
        <title>Draft Genome Sequence of the Archiascomycetous Yeast Saitoella complicata.</title>
        <authorList>
            <person name="Yamauchi K."/>
            <person name="Kondo S."/>
            <person name="Hamamoto M."/>
            <person name="Takahashi Y."/>
            <person name="Ogura Y."/>
            <person name="Hayashi T."/>
            <person name="Nishida H."/>
        </authorList>
    </citation>
    <scope>NUCLEOTIDE SEQUENCE [LARGE SCALE GENOMIC DNA]</scope>
    <source>
        <strain evidence="2 3">NRRL Y-17804</strain>
    </source>
</reference>
<accession>A0A0E9NDV5</accession>
<feature type="compositionally biased region" description="Low complexity" evidence="1">
    <location>
        <begin position="304"/>
        <end position="317"/>
    </location>
</feature>
<dbReference type="EMBL" id="BACD03000011">
    <property type="protein sequence ID" value="GAO47881.1"/>
    <property type="molecule type" value="Genomic_DNA"/>
</dbReference>
<sequence>MADLQPPTTWLLSNLDPAAGRGWTEMSLSFFAFICAGESWKSLEDLKGAYIYELNETKGYLIKLSDIRPLVRREKEMLRFVRWRLSPNPFNMEVTVFRHTSSLCFRNSDFGAEVHDFTLYGTSPMMLDMKERRPRAAVTSYPTIPNLAPASKPFRAWKYPKIKGHRKPKTSKQVMLLTPTLPSRRKSKHQKHHPLHKMPSPTAMSSRDPGLATNEDVAVSIICRSLYLAKSSYITHRSLPTRSTSIINGHPSVSSMFADKEFCERVHDTETVIGIRWGDEGCISYRSESRSRTCKTFRATNLRTSPSTSSPSHPLSA</sequence>
<evidence type="ECO:0000256" key="1">
    <source>
        <dbReference type="SAM" id="MobiDB-lite"/>
    </source>
</evidence>
<organism evidence="2 3">
    <name type="scientific">Saitoella complicata (strain BCRC 22490 / CBS 7301 / JCM 7358 / NBRC 10748 / NRRL Y-17804)</name>
    <dbReference type="NCBI Taxonomy" id="698492"/>
    <lineage>
        <taxon>Eukaryota</taxon>
        <taxon>Fungi</taxon>
        <taxon>Dikarya</taxon>
        <taxon>Ascomycota</taxon>
        <taxon>Taphrinomycotina</taxon>
        <taxon>Taphrinomycotina incertae sedis</taxon>
        <taxon>Saitoella</taxon>
    </lineage>
</organism>
<comment type="caution">
    <text evidence="2">The sequence shown here is derived from an EMBL/GenBank/DDBJ whole genome shotgun (WGS) entry which is preliminary data.</text>
</comment>
<proteinExistence type="predicted"/>
<reference evidence="2 3" key="1">
    <citation type="journal article" date="2011" name="J. Gen. Appl. Microbiol.">
        <title>Draft genome sequencing of the enigmatic yeast Saitoella complicata.</title>
        <authorList>
            <person name="Nishida H."/>
            <person name="Hamamoto M."/>
            <person name="Sugiyama J."/>
        </authorList>
    </citation>
    <scope>NUCLEOTIDE SEQUENCE [LARGE SCALE GENOMIC DNA]</scope>
    <source>
        <strain evidence="2 3">NRRL Y-17804</strain>
    </source>
</reference>
<evidence type="ECO:0000313" key="3">
    <source>
        <dbReference type="Proteomes" id="UP000033140"/>
    </source>
</evidence>
<gene>
    <name evidence="2" type="ORF">G7K_2077-t1</name>
</gene>
<reference evidence="2 3" key="2">
    <citation type="journal article" date="2014" name="J. Gen. Appl. Microbiol.">
        <title>The early diverging ascomycetous budding yeast Saitoella complicata has three histone deacetylases belonging to the Clr6, Hos2, and Rpd3 lineages.</title>
        <authorList>
            <person name="Nishida H."/>
            <person name="Matsumoto T."/>
            <person name="Kondo S."/>
            <person name="Hamamoto M."/>
            <person name="Yoshikawa H."/>
        </authorList>
    </citation>
    <scope>NUCLEOTIDE SEQUENCE [LARGE SCALE GENOMIC DNA]</scope>
    <source>
        <strain evidence="2 3">NRRL Y-17804</strain>
    </source>
</reference>
<dbReference type="Proteomes" id="UP000033140">
    <property type="component" value="Unassembled WGS sequence"/>
</dbReference>
<feature type="region of interest" description="Disordered" evidence="1">
    <location>
        <begin position="298"/>
        <end position="317"/>
    </location>
</feature>
<feature type="region of interest" description="Disordered" evidence="1">
    <location>
        <begin position="182"/>
        <end position="210"/>
    </location>
</feature>
<keyword evidence="3" id="KW-1185">Reference proteome</keyword>
<name>A0A0E9NDV5_SAICN</name>
<feature type="compositionally biased region" description="Basic residues" evidence="1">
    <location>
        <begin position="183"/>
        <end position="196"/>
    </location>
</feature>
<dbReference type="AlphaFoldDB" id="A0A0E9NDV5"/>
<evidence type="ECO:0000313" key="2">
    <source>
        <dbReference type="EMBL" id="GAO47881.1"/>
    </source>
</evidence>